<reference evidence="1 2" key="1">
    <citation type="submission" date="2019-05" db="EMBL/GenBank/DDBJ databases">
        <title>Another draft genome of Portunus trituberculatus and its Hox gene families provides insights of decapod evolution.</title>
        <authorList>
            <person name="Jeong J.-H."/>
            <person name="Song I."/>
            <person name="Kim S."/>
            <person name="Choi T."/>
            <person name="Kim D."/>
            <person name="Ryu S."/>
            <person name="Kim W."/>
        </authorList>
    </citation>
    <scope>NUCLEOTIDE SEQUENCE [LARGE SCALE GENOMIC DNA]</scope>
    <source>
        <tissue evidence="1">Muscle</tissue>
    </source>
</reference>
<evidence type="ECO:0000313" key="2">
    <source>
        <dbReference type="Proteomes" id="UP000324222"/>
    </source>
</evidence>
<comment type="caution">
    <text evidence="1">The sequence shown here is derived from an EMBL/GenBank/DDBJ whole genome shotgun (WGS) entry which is preliminary data.</text>
</comment>
<evidence type="ECO:0008006" key="3">
    <source>
        <dbReference type="Google" id="ProtNLM"/>
    </source>
</evidence>
<evidence type="ECO:0000313" key="1">
    <source>
        <dbReference type="EMBL" id="MPC53211.1"/>
    </source>
</evidence>
<dbReference type="AlphaFoldDB" id="A0A5B7G088"/>
<dbReference type="Proteomes" id="UP000324222">
    <property type="component" value="Unassembled WGS sequence"/>
</dbReference>
<organism evidence="1 2">
    <name type="scientific">Portunus trituberculatus</name>
    <name type="common">Swimming crab</name>
    <name type="synonym">Neptunus trituberculatus</name>
    <dbReference type="NCBI Taxonomy" id="210409"/>
    <lineage>
        <taxon>Eukaryota</taxon>
        <taxon>Metazoa</taxon>
        <taxon>Ecdysozoa</taxon>
        <taxon>Arthropoda</taxon>
        <taxon>Crustacea</taxon>
        <taxon>Multicrustacea</taxon>
        <taxon>Malacostraca</taxon>
        <taxon>Eumalacostraca</taxon>
        <taxon>Eucarida</taxon>
        <taxon>Decapoda</taxon>
        <taxon>Pleocyemata</taxon>
        <taxon>Brachyura</taxon>
        <taxon>Eubrachyura</taxon>
        <taxon>Portunoidea</taxon>
        <taxon>Portunidae</taxon>
        <taxon>Portuninae</taxon>
        <taxon>Portunus</taxon>
    </lineage>
</organism>
<proteinExistence type="predicted"/>
<name>A0A5B7G088_PORTR</name>
<dbReference type="OrthoDB" id="6776451at2759"/>
<dbReference type="EMBL" id="VSRR010011459">
    <property type="protein sequence ID" value="MPC53211.1"/>
    <property type="molecule type" value="Genomic_DNA"/>
</dbReference>
<gene>
    <name evidence="1" type="ORF">E2C01_047100</name>
</gene>
<protein>
    <recommendedName>
        <fullName evidence="3">Endonuclease/exonuclease/phosphatase domain-containing protein</fullName>
    </recommendedName>
</protein>
<sequence>MASIPEVVLFNTGESTHLAGGVLDLSFASINITQNVTQTTHPQLVSDHFGTCITLKIHKLAKPKHNPRWNTRKGEWLLFKQTLAEHLSNTTRLEDLNLLEQRLTTAFHTVANKTIPLTKATKQHYKDWWY</sequence>
<keyword evidence="2" id="KW-1185">Reference proteome</keyword>
<accession>A0A5B7G088</accession>